<sequence>SGCLSNPCFGGATCIDLPFNDMSGSGADSGSGTMSGDGSMSGSGDSSGKDSSGSSSGSGFSGWGSNDGIYGYSETDNAYSGSPSGLGSGGYVEIGMGSGDETATSRKRSFECKCPSGYSGPLCDKRNPPKTGCLSNPCFGGSTCIDLDQGISGSGSSSSSGNGFASGSDSSNLEGESGSGSGFRASGWGSEGGIYGFGLEEDDLPSAGSGSGGESWSSGDDVSGSGMASGEGSGLEPAFMCKCPPGFTGDLCENNVEPCKDNPCVHGICVPVNKSSPGYGESSGSGSGSGLGSGDLENVTYEEYGPDDLVTRKTENGFVDPLSRSNNKNGGHKESRKRAFVCVCDDGFKGLKCDKEDNWKSGSGSGSGSISGSGSGSGDVSGSGESEASGSGGFSGSGESGSGVTVVVASGSGDLSGSGESGSGESGSGVNVVDVSGSGDLSGSGESACLSNPCFGDATCIDI</sequence>
<reference evidence="4" key="1">
    <citation type="submission" date="2022-03" db="EMBL/GenBank/DDBJ databases">
        <authorList>
            <person name="Martin C."/>
        </authorList>
    </citation>
    <scope>NUCLEOTIDE SEQUENCE</scope>
</reference>
<dbReference type="PROSITE" id="PS01186">
    <property type="entry name" value="EGF_2"/>
    <property type="match status" value="2"/>
</dbReference>
<evidence type="ECO:0000259" key="2">
    <source>
        <dbReference type="PROSITE" id="PS00022"/>
    </source>
</evidence>
<dbReference type="InterPro" id="IPR000742">
    <property type="entry name" value="EGF"/>
</dbReference>
<dbReference type="GO" id="GO:0005112">
    <property type="term" value="F:Notch binding"/>
    <property type="evidence" value="ECO:0007669"/>
    <property type="project" value="TreeGrafter"/>
</dbReference>
<dbReference type="Proteomes" id="UP000749559">
    <property type="component" value="Unassembled WGS sequence"/>
</dbReference>
<feature type="compositionally biased region" description="Gly residues" evidence="1">
    <location>
        <begin position="363"/>
        <end position="381"/>
    </location>
</feature>
<dbReference type="EMBL" id="CAIIXF020000005">
    <property type="protein sequence ID" value="CAH1784361.1"/>
    <property type="molecule type" value="Genomic_DNA"/>
</dbReference>
<evidence type="ECO:0000313" key="5">
    <source>
        <dbReference type="Proteomes" id="UP000749559"/>
    </source>
</evidence>
<gene>
    <name evidence="4" type="ORF">OFUS_LOCUS10571</name>
</gene>
<dbReference type="Gene3D" id="2.10.25.10">
    <property type="entry name" value="Laminin"/>
    <property type="match status" value="2"/>
</dbReference>
<feature type="domain" description="EGF-like" evidence="2 3">
    <location>
        <begin position="112"/>
        <end position="123"/>
    </location>
</feature>
<feature type="region of interest" description="Disordered" evidence="1">
    <location>
        <begin position="277"/>
        <end position="333"/>
    </location>
</feature>
<keyword evidence="5" id="KW-1185">Reference proteome</keyword>
<protein>
    <recommendedName>
        <fullName evidence="2 3">EGF-like domain-containing protein</fullName>
    </recommendedName>
</protein>
<dbReference type="PANTHER" id="PTHR24044">
    <property type="entry name" value="NOTCH LIGAND FAMILY MEMBER"/>
    <property type="match status" value="1"/>
</dbReference>
<feature type="region of interest" description="Disordered" evidence="1">
    <location>
        <begin position="25"/>
        <end position="62"/>
    </location>
</feature>
<dbReference type="PANTHER" id="PTHR24044:SF417">
    <property type="entry name" value="WEARY, ISOFORM B"/>
    <property type="match status" value="1"/>
</dbReference>
<feature type="compositionally biased region" description="Low complexity" evidence="1">
    <location>
        <begin position="428"/>
        <end position="446"/>
    </location>
</feature>
<feature type="compositionally biased region" description="Gly residues" evidence="1">
    <location>
        <begin position="27"/>
        <end position="41"/>
    </location>
</feature>
<feature type="non-terminal residue" evidence="4">
    <location>
        <position position="463"/>
    </location>
</feature>
<dbReference type="AlphaFoldDB" id="A0A8S4NRW6"/>
<feature type="compositionally biased region" description="Low complexity" evidence="1">
    <location>
        <begin position="42"/>
        <end position="62"/>
    </location>
</feature>
<feature type="compositionally biased region" description="Gly residues" evidence="1">
    <location>
        <begin position="281"/>
        <end position="293"/>
    </location>
</feature>
<dbReference type="PROSITE" id="PS00022">
    <property type="entry name" value="EGF_1"/>
    <property type="match status" value="2"/>
</dbReference>
<feature type="compositionally biased region" description="Gly residues" evidence="1">
    <location>
        <begin position="390"/>
        <end position="401"/>
    </location>
</feature>
<evidence type="ECO:0000256" key="1">
    <source>
        <dbReference type="SAM" id="MobiDB-lite"/>
    </source>
</evidence>
<evidence type="ECO:0000313" key="4">
    <source>
        <dbReference type="EMBL" id="CAH1784361.1"/>
    </source>
</evidence>
<name>A0A8S4NRW6_OWEFU</name>
<dbReference type="SMART" id="SM00181">
    <property type="entry name" value="EGF"/>
    <property type="match status" value="3"/>
</dbReference>
<dbReference type="InterPro" id="IPR050906">
    <property type="entry name" value="Notch_signaling"/>
</dbReference>
<feature type="region of interest" description="Disordered" evidence="1">
    <location>
        <begin position="155"/>
        <end position="231"/>
    </location>
</feature>
<accession>A0A8S4NRW6</accession>
<feature type="domain" description="EGF-like" evidence="2 3">
    <location>
        <begin position="241"/>
        <end position="252"/>
    </location>
</feature>
<comment type="caution">
    <text evidence="4">The sequence shown here is derived from an EMBL/GenBank/DDBJ whole genome shotgun (WGS) entry which is preliminary data.</text>
</comment>
<feature type="compositionally biased region" description="Gly residues" evidence="1">
    <location>
        <begin position="414"/>
        <end position="427"/>
    </location>
</feature>
<feature type="compositionally biased region" description="Low complexity" evidence="1">
    <location>
        <begin position="214"/>
        <end position="226"/>
    </location>
</feature>
<feature type="compositionally biased region" description="Low complexity" evidence="1">
    <location>
        <begin position="402"/>
        <end position="413"/>
    </location>
</feature>
<feature type="non-terminal residue" evidence="4">
    <location>
        <position position="1"/>
    </location>
</feature>
<evidence type="ECO:0000259" key="3">
    <source>
        <dbReference type="PROSITE" id="PS01186"/>
    </source>
</evidence>
<proteinExistence type="predicted"/>
<feature type="compositionally biased region" description="Low complexity" evidence="1">
    <location>
        <begin position="155"/>
        <end position="188"/>
    </location>
</feature>
<feature type="region of interest" description="Disordered" evidence="1">
    <location>
        <begin position="360"/>
        <end position="446"/>
    </location>
</feature>
<organism evidence="4 5">
    <name type="scientific">Owenia fusiformis</name>
    <name type="common">Polychaete worm</name>
    <dbReference type="NCBI Taxonomy" id="6347"/>
    <lineage>
        <taxon>Eukaryota</taxon>
        <taxon>Metazoa</taxon>
        <taxon>Spiralia</taxon>
        <taxon>Lophotrochozoa</taxon>
        <taxon>Annelida</taxon>
        <taxon>Polychaeta</taxon>
        <taxon>Sedentaria</taxon>
        <taxon>Canalipalpata</taxon>
        <taxon>Sabellida</taxon>
        <taxon>Oweniida</taxon>
        <taxon>Oweniidae</taxon>
        <taxon>Owenia</taxon>
    </lineage>
</organism>